<proteinExistence type="predicted"/>
<dbReference type="EMBL" id="CP018477">
    <property type="protein sequence ID" value="ASV76396.1"/>
    <property type="molecule type" value="Genomic_DNA"/>
</dbReference>
<gene>
    <name evidence="1" type="ORF">THTE_3795</name>
</gene>
<sequence>MGAVNGQQKRPTTHRTSRDFIRARLDVPPGGFPLQLNSTCQL</sequence>
<dbReference type="Proteomes" id="UP000215086">
    <property type="component" value="Chromosome"/>
</dbReference>
<accession>A0A286RKA8</accession>
<reference evidence="1 2" key="1">
    <citation type="journal article" name="Front. Microbiol.">
        <title>Sugar Metabolism of the First Thermophilic Planctomycete Thermogutta terrifontis: Comparative Genomic and Transcriptomic Approaches.</title>
        <authorList>
            <person name="Elcheninov A.G."/>
            <person name="Menzel P."/>
            <person name="Gudbergsdottir S.R."/>
            <person name="Slesarev A.I."/>
            <person name="Kadnikov V.V."/>
            <person name="Krogh A."/>
            <person name="Bonch-Osmolovskaya E.A."/>
            <person name="Peng X."/>
            <person name="Kublanov I.V."/>
        </authorList>
    </citation>
    <scope>NUCLEOTIDE SEQUENCE [LARGE SCALE GENOMIC DNA]</scope>
    <source>
        <strain evidence="1 2">R1</strain>
    </source>
</reference>
<protein>
    <submittedName>
        <fullName evidence="1">Uncharacterized protein</fullName>
    </submittedName>
</protein>
<dbReference type="AlphaFoldDB" id="A0A286RKA8"/>
<dbReference type="KEGG" id="ttf:THTE_3795"/>
<keyword evidence="2" id="KW-1185">Reference proteome</keyword>
<organism evidence="1 2">
    <name type="scientific">Thermogutta terrifontis</name>
    <dbReference type="NCBI Taxonomy" id="1331910"/>
    <lineage>
        <taxon>Bacteria</taxon>
        <taxon>Pseudomonadati</taxon>
        <taxon>Planctomycetota</taxon>
        <taxon>Planctomycetia</taxon>
        <taxon>Pirellulales</taxon>
        <taxon>Thermoguttaceae</taxon>
        <taxon>Thermogutta</taxon>
    </lineage>
</organism>
<evidence type="ECO:0000313" key="1">
    <source>
        <dbReference type="EMBL" id="ASV76396.1"/>
    </source>
</evidence>
<evidence type="ECO:0000313" key="2">
    <source>
        <dbReference type="Proteomes" id="UP000215086"/>
    </source>
</evidence>
<name>A0A286RKA8_9BACT</name>